<dbReference type="PANTHER" id="PTHR47058">
    <property type="entry name" value="REPLICATION PROTEIN A 14 KDA SUBUNIT A-RELATED"/>
    <property type="match status" value="1"/>
</dbReference>
<keyword evidence="5" id="KW-1185">Reference proteome</keyword>
<reference evidence="4" key="1">
    <citation type="submission" date="2016-03" db="EMBL/GenBank/DDBJ databases">
        <title>Mechanisms controlling the formation of the plant cell surface in tip-growing cells are functionally conserved among land plants.</title>
        <authorList>
            <person name="Honkanen S."/>
            <person name="Jones V.A."/>
            <person name="Morieri G."/>
            <person name="Champion C."/>
            <person name="Hetherington A.J."/>
            <person name="Kelly S."/>
            <person name="Saint-Marcoux D."/>
            <person name="Proust H."/>
            <person name="Prescott H."/>
            <person name="Dolan L."/>
        </authorList>
    </citation>
    <scope>NUCLEOTIDE SEQUENCE [LARGE SCALE GENOMIC DNA]</scope>
    <source>
        <tissue evidence="4">Whole gametophyte</tissue>
    </source>
</reference>
<dbReference type="PANTHER" id="PTHR47058:SF3">
    <property type="entry name" value="REPLICATION PROTEIN A 14 KDA SUBUNIT A-RELATED"/>
    <property type="match status" value="1"/>
</dbReference>
<dbReference type="Pfam" id="PF08661">
    <property type="entry name" value="Rep_fac-A_3"/>
    <property type="match status" value="1"/>
</dbReference>
<evidence type="ECO:0000256" key="3">
    <source>
        <dbReference type="ARBA" id="ARBA00023242"/>
    </source>
</evidence>
<evidence type="ECO:0008006" key="6">
    <source>
        <dbReference type="Google" id="ProtNLM"/>
    </source>
</evidence>
<evidence type="ECO:0000313" key="5">
    <source>
        <dbReference type="Proteomes" id="UP000077202"/>
    </source>
</evidence>
<protein>
    <recommendedName>
        <fullName evidence="6">Replication factor A protein 3</fullName>
    </recommendedName>
</protein>
<evidence type="ECO:0000256" key="2">
    <source>
        <dbReference type="ARBA" id="ARBA00009761"/>
    </source>
</evidence>
<proteinExistence type="inferred from homology"/>
<organism evidence="4 5">
    <name type="scientific">Marchantia polymorpha subsp. ruderalis</name>
    <dbReference type="NCBI Taxonomy" id="1480154"/>
    <lineage>
        <taxon>Eukaryota</taxon>
        <taxon>Viridiplantae</taxon>
        <taxon>Streptophyta</taxon>
        <taxon>Embryophyta</taxon>
        <taxon>Marchantiophyta</taxon>
        <taxon>Marchantiopsida</taxon>
        <taxon>Marchantiidae</taxon>
        <taxon>Marchantiales</taxon>
        <taxon>Marchantiaceae</taxon>
        <taxon>Marchantia</taxon>
    </lineage>
</organism>
<dbReference type="SUPFAM" id="SSF50249">
    <property type="entry name" value="Nucleic acid-binding proteins"/>
    <property type="match status" value="1"/>
</dbReference>
<dbReference type="GO" id="GO:0006260">
    <property type="term" value="P:DNA replication"/>
    <property type="evidence" value="ECO:0007669"/>
    <property type="project" value="InterPro"/>
</dbReference>
<sequence>MDAYTSNPALLANSELFRRYMGRRVRTVVKVGRFEGGNLYAQAPDGPQISIRQVVKNEEFTQFVEVIGVVEGENTLRSEVCTNFGDKFDLGQFNTLCQMANGAYQDIFM</sequence>
<dbReference type="Gene3D" id="2.40.50.140">
    <property type="entry name" value="Nucleic acid-binding proteins"/>
    <property type="match status" value="1"/>
</dbReference>
<dbReference type="GO" id="GO:0003677">
    <property type="term" value="F:DNA binding"/>
    <property type="evidence" value="ECO:0007669"/>
    <property type="project" value="InterPro"/>
</dbReference>
<dbReference type="Proteomes" id="UP000077202">
    <property type="component" value="Unassembled WGS sequence"/>
</dbReference>
<evidence type="ECO:0000256" key="1">
    <source>
        <dbReference type="ARBA" id="ARBA00004123"/>
    </source>
</evidence>
<comment type="subcellular location">
    <subcellularLocation>
        <location evidence="1">Nucleus</location>
    </subcellularLocation>
</comment>
<dbReference type="GO" id="GO:0006281">
    <property type="term" value="P:DNA repair"/>
    <property type="evidence" value="ECO:0007669"/>
    <property type="project" value="InterPro"/>
</dbReference>
<keyword evidence="3" id="KW-0539">Nucleus</keyword>
<accession>A0A176VSJ1</accession>
<evidence type="ECO:0000313" key="4">
    <source>
        <dbReference type="EMBL" id="OAE23790.1"/>
    </source>
</evidence>
<dbReference type="InterPro" id="IPR012340">
    <property type="entry name" value="NA-bd_OB-fold"/>
</dbReference>
<dbReference type="EMBL" id="LVLJ01002769">
    <property type="protein sequence ID" value="OAE23790.1"/>
    <property type="molecule type" value="Genomic_DNA"/>
</dbReference>
<dbReference type="GO" id="GO:0006310">
    <property type="term" value="P:DNA recombination"/>
    <property type="evidence" value="ECO:0007669"/>
    <property type="project" value="InterPro"/>
</dbReference>
<dbReference type="GO" id="GO:0031981">
    <property type="term" value="C:nuclear lumen"/>
    <property type="evidence" value="ECO:0007669"/>
    <property type="project" value="UniProtKB-ARBA"/>
</dbReference>
<gene>
    <name evidence="4" type="ORF">AXG93_3340s1170</name>
</gene>
<dbReference type="InterPro" id="IPR013970">
    <property type="entry name" value="Rfa2"/>
</dbReference>
<dbReference type="AlphaFoldDB" id="A0A176VSJ1"/>
<comment type="similarity">
    <text evidence="2">Belongs to the replication factor A protein 3 family.</text>
</comment>
<comment type="caution">
    <text evidence="4">The sequence shown here is derived from an EMBL/GenBank/DDBJ whole genome shotgun (WGS) entry which is preliminary data.</text>
</comment>
<name>A0A176VSJ1_MARPO</name>